<comment type="caution">
    <text evidence="3">The sequence shown here is derived from an EMBL/GenBank/DDBJ whole genome shotgun (WGS) entry which is preliminary data.</text>
</comment>
<protein>
    <recommendedName>
        <fullName evidence="2">FlgD/Vpr Ig-like domain-containing protein</fullName>
    </recommendedName>
</protein>
<sequence length="297" mass="29927">MPARSALRSLPAAPRAARASAARAGLARAALAALACAALAPWAAPARAGVAVALAPADTAVAPGDTLTLRLVVPAAGSPFNGFEVTVEFDTAGLALVPLAPPAAQQGCLVTGACGPACGVTFHRFETAGDSAAATVVLLCDGVSLTGPGELYRLRFAASAVPQTAGVRVRRASFFDGGVFVAPVTAADAVVRIQVPVAVAEAPRTPRAALRAEPNPARGALALAVEPHAAGWQSLEAFDVTGRAVRRIEAGWRPAAPRRVAWDGRDDSGRALPPGVYLVVLRAGGAPAASVRVALVR</sequence>
<evidence type="ECO:0000259" key="2">
    <source>
        <dbReference type="Pfam" id="PF13860"/>
    </source>
</evidence>
<gene>
    <name evidence="3" type="ORF">ENR23_03535</name>
</gene>
<dbReference type="Gene3D" id="2.60.40.680">
    <property type="match status" value="1"/>
</dbReference>
<dbReference type="Gene3D" id="2.60.40.4070">
    <property type="match status" value="1"/>
</dbReference>
<evidence type="ECO:0000313" key="3">
    <source>
        <dbReference type="EMBL" id="HGZ42495.1"/>
    </source>
</evidence>
<name>A0A832MKJ3_UNCEI</name>
<organism evidence="3">
    <name type="scientific">Eiseniibacteriota bacterium</name>
    <dbReference type="NCBI Taxonomy" id="2212470"/>
    <lineage>
        <taxon>Bacteria</taxon>
        <taxon>Candidatus Eiseniibacteriota</taxon>
    </lineage>
</organism>
<feature type="signal peptide" evidence="1">
    <location>
        <begin position="1"/>
        <end position="48"/>
    </location>
</feature>
<feature type="domain" description="FlgD/Vpr Ig-like" evidence="2">
    <location>
        <begin position="227"/>
        <end position="283"/>
    </location>
</feature>
<proteinExistence type="predicted"/>
<dbReference type="InterPro" id="IPR025965">
    <property type="entry name" value="FlgD/Vpr_Ig-like"/>
</dbReference>
<keyword evidence="1" id="KW-0732">Signal</keyword>
<reference evidence="3" key="1">
    <citation type="journal article" date="2020" name="mSystems">
        <title>Genome- and Community-Level Interaction Insights into Carbon Utilization and Element Cycling Functions of Hydrothermarchaeota in Hydrothermal Sediment.</title>
        <authorList>
            <person name="Zhou Z."/>
            <person name="Liu Y."/>
            <person name="Xu W."/>
            <person name="Pan J."/>
            <person name="Luo Z.H."/>
            <person name="Li M."/>
        </authorList>
    </citation>
    <scope>NUCLEOTIDE SEQUENCE [LARGE SCALE GENOMIC DNA]</scope>
    <source>
        <strain evidence="3">SpSt-381</strain>
    </source>
</reference>
<evidence type="ECO:0000256" key="1">
    <source>
        <dbReference type="SAM" id="SignalP"/>
    </source>
</evidence>
<dbReference type="EMBL" id="DSQF01000005">
    <property type="protein sequence ID" value="HGZ42495.1"/>
    <property type="molecule type" value="Genomic_DNA"/>
</dbReference>
<dbReference type="Pfam" id="PF13860">
    <property type="entry name" value="FlgD_ig"/>
    <property type="match status" value="1"/>
</dbReference>
<feature type="chain" id="PRO_5032358980" description="FlgD/Vpr Ig-like domain-containing protein" evidence="1">
    <location>
        <begin position="49"/>
        <end position="297"/>
    </location>
</feature>
<accession>A0A832MKJ3</accession>
<dbReference type="AlphaFoldDB" id="A0A832MKJ3"/>